<sequence length="169" mass="18981">MPPSDLYSKLWSLSDTHCNPPDLETILSIRSPDAQHGWGHNHLLHLNPVLKGLMDNEAFKAHLLNSGSYLSALDKLTELDIIVDEHQRKASIRMSYFLQAVGSDEVVENDLIWLLKFTDDEDVDKVLIKESIEFVDSTANFKVTRLAKENKGELNQNVTGGLAITVLEN</sequence>
<organism evidence="1 2">
    <name type="scientific">Collybiopsis confluens</name>
    <dbReference type="NCBI Taxonomy" id="2823264"/>
    <lineage>
        <taxon>Eukaryota</taxon>
        <taxon>Fungi</taxon>
        <taxon>Dikarya</taxon>
        <taxon>Basidiomycota</taxon>
        <taxon>Agaricomycotina</taxon>
        <taxon>Agaricomycetes</taxon>
        <taxon>Agaricomycetidae</taxon>
        <taxon>Agaricales</taxon>
        <taxon>Marasmiineae</taxon>
        <taxon>Omphalotaceae</taxon>
        <taxon>Collybiopsis</taxon>
    </lineage>
</organism>
<dbReference type="Proteomes" id="UP000518752">
    <property type="component" value="Unassembled WGS sequence"/>
</dbReference>
<dbReference type="OrthoDB" id="414540at2759"/>
<reference evidence="1 2" key="1">
    <citation type="journal article" date="2020" name="ISME J.">
        <title>Uncovering the hidden diversity of litter-decomposition mechanisms in mushroom-forming fungi.</title>
        <authorList>
            <person name="Floudas D."/>
            <person name="Bentzer J."/>
            <person name="Ahren D."/>
            <person name="Johansson T."/>
            <person name="Persson P."/>
            <person name="Tunlid A."/>
        </authorList>
    </citation>
    <scope>NUCLEOTIDE SEQUENCE [LARGE SCALE GENOMIC DNA]</scope>
    <source>
        <strain evidence="1 2">CBS 406.79</strain>
    </source>
</reference>
<dbReference type="EMBL" id="JAACJN010000028">
    <property type="protein sequence ID" value="KAF5388623.1"/>
    <property type="molecule type" value="Genomic_DNA"/>
</dbReference>
<evidence type="ECO:0000313" key="1">
    <source>
        <dbReference type="EMBL" id="KAF5388623.1"/>
    </source>
</evidence>
<name>A0A8H5HSF8_9AGAR</name>
<accession>A0A8H5HSF8</accession>
<proteinExistence type="predicted"/>
<protein>
    <submittedName>
        <fullName evidence="1">Uncharacterized protein</fullName>
    </submittedName>
</protein>
<keyword evidence="2" id="KW-1185">Reference proteome</keyword>
<evidence type="ECO:0000313" key="2">
    <source>
        <dbReference type="Proteomes" id="UP000518752"/>
    </source>
</evidence>
<comment type="caution">
    <text evidence="1">The sequence shown here is derived from an EMBL/GenBank/DDBJ whole genome shotgun (WGS) entry which is preliminary data.</text>
</comment>
<dbReference type="AlphaFoldDB" id="A0A8H5HSF8"/>
<gene>
    <name evidence="1" type="ORF">D9757_004781</name>
</gene>